<sequence>MPLDSKLKLDDIARLQSPGATPTKHRVELLHQALGTLGLPVDAGEVDEAKLGKTTSAAVKVLQERAGLDQTGKFNKSTVDALKVHVEDQLLTASSYRAGRIQQLLTDAGVAVDPGERKTRTFGPSTRDQLKEFAAQAGLRDDGLVTQDVITALRAHALTRKLGTKTQTSKLQKTMLRAARARNIDLHIDGTEMRTKELGPSTQAAIRTLQARFGLPATGTMDPETFDRVHAAAASKPRKPVLVSAPDPTALKPIPRALRLNATNKHVPVLQHTLAFLGHAVNETEFKDTRFGASTRAAVLAFQKSAGLPETGHVDRGTLVALNQAVIRANPAAAATTARIRGTVRDTAWAGIKGASVELRTRAIGGAGVVLGQRATLANGFFDLPYTAPVDATTGKPVSPLLLTVTYRDPAGAEIGRKNLTNPPPMAWANFTQGDRPYAGPSDYEVRLAAISAAAKGAPLILLTETAERPDISHVALACGLAQDDVMRMVLAARVSSTLAGGALDIAVVYAFLEQSLPPTLPDELLASTHEWELIDQLVENTANGIAFMESPLQEAALDSALAENLIPVTVGARRADITAALAANRTAFALHKPLLVGNGSLASVLGTSTIPAGEFDRVAEVFVSTRGFGAEFWTGVNAALPGLDTQVQDFKQSVEVGLVVKNHLPTMTFMKDKIADPDDGRVNSARDLAKLTPQEWSDYISANGNAIPDGTDGATLPARRETFARTLAAQSERIFPTVAFVAEVGRSTQTALTKVDEVAALVDAHEDLDLRTANVDGFVASNAIAVDDDVRADLRVLQRAHRLAPTASTGRALLDNHLHSSMQILSVGKAELVQKLGASGVDQPTALSIHGYALFQYANVLARLGDFRAEIHQSDPAAVVPQGVSVAERADLLGQIPDLELLFGPLDVCDCAHCASVYGPAAYLADLLRFLDAHPSQVAGRTVREILTDRRPDLVTTKLNCPNTETAVPYIDLVCEILEAAVTGADPDGQTTRPAEELRAVPEHQRDGAYNTLRSADFPMTGVFDLWQEDARVLLEHLGVPRWRLMGVFGDPDADAVSIAAEQLGISSHETSIITTAAATSAAQQKFWGLDPDQAEIPVLDVMGHAHLTYEQILELRTLTWINPPGAPAPVQLARPVSSASLGDQRMTGITVDTLDRIHRLLRLSRHVPWDLWELDLLVRTTHLGGGAITADHHPALLAALSVTESELTALLAKVGATFDIAHLSGLVRWATLARSLGMRAGELLALATLVESVVEDPFASPAALLEFLDVRDVVHTAGVAPAELDALLHARPDSPYLPGDDATTDAARTLRESLRTATADTRAGAAISHVATTFGVPAEHAALLMSSLTMTGEPLATRFTEAAIDANDAAGNYVTELSAAAQPSLYASYALLHKVVRLMRVHGVTALDDLRWLLDNAADVGVLAFGDLPVSAEPPTDLFGDWLALARLRLLRATVPSAPELLRLGGKPASTLAQLRTAAADFGLSADDLAKLDAGRRAPYRDLRFLARLCAAAAQIKRLGVSAATCFAWADRDTDAAQADIARQIRQTAKSKYEAAAWLSTVTPMQDNMREHKRDGLLAHLIEKSLRIESPSVTVDGTVYANRKYWRNSEDVFNYFLIDVDMSACQLTSRIQEAISAVQTFVQRCFLNVEKPEVLISGAERADQVSLDAWSQWKWMKNYRIWEANRKIFLYPENWIEPALRDDKSPFFVELENELLQGEITDARAETALRHYLEKVHEVHDLEVVGMYHDVDDDSPFDNLPPSINRVHVIGRTKTDTPSYFYRGFDLNTGVWSAWERIDLDITGEHVVPVVYNRALHLFWLVITDKPQKVRRQPAAQQTASTSAAPEPPKQLEIKLAWAVRREDGWSPRRVTPNPLVHPWQRPAGSYTLKPRYKTRENQLWLDLYVSTSLEFNNTKFYDPYTGQFAYLTGTRFDETARPWHSSSFVFDGNVIATKLKPLRGQYHVLDAAGLASPALTQTTSYQYVHDAADDRGRMVLPLTGGYEIAPRMALPEGMHFQTNRLVNNTYKMNSGRLSVLESGASVALLNAARAPFSLSFSTHHVQLDTAAYERSPFFYSDTGRTYFVESEWVTIQHGSSQTLQLRYRFAPFSHQYTALFLRELNRGGIPGLLRRAIQRFPQTFYPTNSFNFASYQPTGVAIAEPTAQTDVVDFSPRGATSIYNWELFFHAPFLIACKLTANQRFDEAMKWFHYIFDPTDTEQLAAPQRFWVTKPFFDMGDVDIRKQRIQSILDNVESHAPEVRAWKNDPFKPFLVARTRPVAFQKAVVMKYIDNLIAWGDQLYRMDTLESINEARMLYVLAHELLGRRPEHVPAAPRADQSYAELTAASPLDPFGNKRVDVLLENFVARPATVVDAPPGTPPLPELPLLYFGIPANDQLEQYWTTVEGRLFQIRHCMNLAGQVRQLPPFAPPIDPAVLVRAIAAGVDLDSVLAPSAAAASPYRFRTLVGKALEVCAEVRSLGQQMIGALEKRDAEALALLTAGNDVALQDAITLIRKQQITEANLAAAAMEKGFDAIDERIAYFGAIPRMNDWETAGVVVHGLGLISEILATVLSAVAGPSHLIPQIEAGAAGFGGSPTLTVKFGGTNVGSAAGSFAALFNGLAGILHQGGHMLETQGMYTRQYDRNQHEFTVAQKDRAHLSAQLEASKVRITIAEKELEAHELHIDHVGATAEYLKSKYTNQQLYDWMVGQLATVYFRAYQLAYDLGKQAERAFEYELGADPSRPTFVQFGYWDSLKKGLLAGERLTADLRRMEAAYLDTNRRRLELTRSFSLAAINPMALVQLRTTGSCNLTLDEWLYDLDHPGHYQRRLRSVAMSVPCVTGPYTNVNATLTLTGNGVRLIDDPGGDYGDPLVTDDARRFAAENVPVTMIATSHGRADSGMFDNRGDDDRYLPFEGAGAVSKWTIALKKAHNQFDLATVTDVILHVEYTALPGSPALATMATTALNTKLPKNGARLLALDAEFSGAWYRFERPDADAEQIFAIDVGMQQVPFAIRRAAGSTGLVVTRADLVVESAATQPFDVRAAGPGHNLGASVPLTVDGTFGDLFHAVITPGPGTPLLGSWQLSIKRQADNDFKTLPAGLISHAYLVLQFGTP</sequence>
<accession>A0A498PXS3</accession>
<dbReference type="Gene3D" id="1.10.101.10">
    <property type="entry name" value="PGBD-like superfamily/PGBD"/>
    <property type="match status" value="4"/>
</dbReference>
<dbReference type="Proteomes" id="UP000273307">
    <property type="component" value="Unassembled WGS sequence"/>
</dbReference>
<evidence type="ECO:0008006" key="7">
    <source>
        <dbReference type="Google" id="ProtNLM"/>
    </source>
</evidence>
<dbReference type="Pfam" id="PF20220">
    <property type="entry name" value="ABC_toxin_N"/>
    <property type="match status" value="1"/>
</dbReference>
<evidence type="ECO:0000259" key="1">
    <source>
        <dbReference type="Pfam" id="PF01471"/>
    </source>
</evidence>
<feature type="domain" description="Tc toxin complex TcA C-terminal TcB-binding" evidence="2">
    <location>
        <begin position="2664"/>
        <end position="2952"/>
    </location>
</feature>
<keyword evidence="6" id="KW-1185">Reference proteome</keyword>
<dbReference type="Pfam" id="PF01471">
    <property type="entry name" value="PG_binding_1"/>
    <property type="match status" value="3"/>
</dbReference>
<dbReference type="InterPro" id="IPR036366">
    <property type="entry name" value="PGBDSf"/>
</dbReference>
<evidence type="ECO:0000313" key="5">
    <source>
        <dbReference type="EMBL" id="VBA36895.1"/>
    </source>
</evidence>
<reference evidence="5 6" key="1">
    <citation type="submission" date="2018-09" db="EMBL/GenBank/DDBJ databases">
        <authorList>
            <person name="Tagini F."/>
        </authorList>
    </citation>
    <scope>NUCLEOTIDE SEQUENCE [LARGE SCALE GENOMIC DNA]</scope>
    <source>
        <strain evidence="5 6">MK136</strain>
    </source>
</reference>
<feature type="domain" description="Peptidoglycan binding-like" evidence="1">
    <location>
        <begin position="194"/>
        <end position="227"/>
    </location>
</feature>
<protein>
    <recommendedName>
        <fullName evidence="7">Peptidoglycan binding-like domain-containing protein</fullName>
    </recommendedName>
</protein>
<feature type="domain" description="Neuraminidase-like" evidence="3">
    <location>
        <begin position="1744"/>
        <end position="1876"/>
    </location>
</feature>
<dbReference type="InterPro" id="IPR040840">
    <property type="entry name" value="TcA_TcB_BD"/>
</dbReference>
<dbReference type="EMBL" id="UPHP01000039">
    <property type="protein sequence ID" value="VBA36895.1"/>
    <property type="molecule type" value="Genomic_DNA"/>
</dbReference>
<dbReference type="InterPro" id="IPR041079">
    <property type="entry name" value="Neuraminidase-like"/>
</dbReference>
<name>A0A498PXS3_9MYCO</name>
<feature type="domain" description="Peptidoglycan binding-like" evidence="1">
    <location>
        <begin position="267"/>
        <end position="322"/>
    </location>
</feature>
<evidence type="ECO:0000313" key="6">
    <source>
        <dbReference type="Proteomes" id="UP000273307"/>
    </source>
</evidence>
<dbReference type="OrthoDB" id="9781691at2"/>
<dbReference type="SUPFAM" id="SSF47090">
    <property type="entry name" value="PGBD-like"/>
    <property type="match status" value="4"/>
</dbReference>
<dbReference type="InterPro" id="IPR046839">
    <property type="entry name" value="ABC_toxin_N"/>
</dbReference>
<dbReference type="InterPro" id="IPR036365">
    <property type="entry name" value="PGBD-like_sf"/>
</dbReference>
<dbReference type="Pfam" id="PF18276">
    <property type="entry name" value="TcA_TcB_BD"/>
    <property type="match status" value="1"/>
</dbReference>
<evidence type="ECO:0000259" key="3">
    <source>
        <dbReference type="Pfam" id="PF18413"/>
    </source>
</evidence>
<feature type="domain" description="Peptidoglycan binding-like" evidence="1">
    <location>
        <begin position="26"/>
        <end position="82"/>
    </location>
</feature>
<dbReference type="InterPro" id="IPR002477">
    <property type="entry name" value="Peptidoglycan-bd-like"/>
</dbReference>
<organism evidence="5 6">
    <name type="scientific">Mycobacterium attenuatum</name>
    <dbReference type="NCBI Taxonomy" id="2341086"/>
    <lineage>
        <taxon>Bacteria</taxon>
        <taxon>Bacillati</taxon>
        <taxon>Actinomycetota</taxon>
        <taxon>Actinomycetes</taxon>
        <taxon>Mycobacteriales</taxon>
        <taxon>Mycobacteriaceae</taxon>
        <taxon>Mycobacterium</taxon>
    </lineage>
</organism>
<proteinExistence type="predicted"/>
<gene>
    <name evidence="5" type="ORF">LAUMK136_01634</name>
</gene>
<dbReference type="RefSeq" id="WP_122525239.1">
    <property type="nucleotide sequence ID" value="NZ_UPHP01000039.1"/>
</dbReference>
<evidence type="ECO:0000259" key="4">
    <source>
        <dbReference type="Pfam" id="PF20220"/>
    </source>
</evidence>
<dbReference type="Pfam" id="PF18413">
    <property type="entry name" value="Neuraminidase"/>
    <property type="match status" value="1"/>
</dbReference>
<feature type="domain" description="ABC toxin N-terminal" evidence="4">
    <location>
        <begin position="1569"/>
        <end position="1714"/>
    </location>
</feature>
<evidence type="ECO:0000259" key="2">
    <source>
        <dbReference type="Pfam" id="PF18276"/>
    </source>
</evidence>